<dbReference type="InterPro" id="IPR051541">
    <property type="entry name" value="PTS_SugarTrans_NitroReg"/>
</dbReference>
<dbReference type="SUPFAM" id="SSF55804">
    <property type="entry name" value="Phoshotransferase/anion transport protein"/>
    <property type="match status" value="1"/>
</dbReference>
<protein>
    <submittedName>
        <fullName evidence="2">Phosphotransferase IIA-like nitrogen-regulatory protein PtsN</fullName>
    </submittedName>
</protein>
<dbReference type="Proteomes" id="UP000276901">
    <property type="component" value="Unassembled WGS sequence"/>
</dbReference>
<sequence>MFSNIMKLTEFLQPENIHTGVFASSKKRALELIGKMVADSLNQQIECESEQQICSVACFSHLFQREKLGTTALNNGIALPHAKLPYHPDVRIEKPIAVFLQLDNPIDFEADDHKEVDLIYAILFPEQVCSELKGCLVDLAERLSDKTLLKHLRSAENAEDIWQILSYADQHSEQSQES</sequence>
<evidence type="ECO:0000259" key="1">
    <source>
        <dbReference type="PROSITE" id="PS51094"/>
    </source>
</evidence>
<proteinExistence type="predicted"/>
<comment type="caution">
    <text evidence="2">The sequence shown here is derived from an EMBL/GenBank/DDBJ whole genome shotgun (WGS) entry which is preliminary data.</text>
</comment>
<gene>
    <name evidence="2" type="ORF">EDC49_0302</name>
</gene>
<dbReference type="Pfam" id="PF00359">
    <property type="entry name" value="PTS_EIIA_2"/>
    <property type="match status" value="1"/>
</dbReference>
<accession>A0ABX9XS93</accession>
<organism evidence="2 3">
    <name type="scientific">Frederiksenia canicola</name>
    <dbReference type="NCBI Taxonomy" id="123824"/>
    <lineage>
        <taxon>Bacteria</taxon>
        <taxon>Pseudomonadati</taxon>
        <taxon>Pseudomonadota</taxon>
        <taxon>Gammaproteobacteria</taxon>
        <taxon>Pasteurellales</taxon>
        <taxon>Pasteurellaceae</taxon>
        <taxon>Frederiksenia</taxon>
    </lineage>
</organism>
<evidence type="ECO:0000313" key="2">
    <source>
        <dbReference type="EMBL" id="RPE95924.1"/>
    </source>
</evidence>
<evidence type="ECO:0000313" key="3">
    <source>
        <dbReference type="Proteomes" id="UP000276901"/>
    </source>
</evidence>
<dbReference type="EMBL" id="RKQT01000001">
    <property type="protein sequence ID" value="RPE95924.1"/>
    <property type="molecule type" value="Genomic_DNA"/>
</dbReference>
<dbReference type="Gene3D" id="3.40.930.10">
    <property type="entry name" value="Mannitol-specific EII, Chain A"/>
    <property type="match status" value="1"/>
</dbReference>
<dbReference type="PANTHER" id="PTHR47738">
    <property type="entry name" value="PTS SYSTEM FRUCTOSE-LIKE EIIA COMPONENT-RELATED"/>
    <property type="match status" value="1"/>
</dbReference>
<dbReference type="InterPro" id="IPR016152">
    <property type="entry name" value="PTrfase/Anion_transptr"/>
</dbReference>
<dbReference type="PROSITE" id="PS51094">
    <property type="entry name" value="PTS_EIIA_TYPE_2"/>
    <property type="match status" value="1"/>
</dbReference>
<dbReference type="PANTHER" id="PTHR47738:SF1">
    <property type="entry name" value="NITROGEN REGULATORY PROTEIN"/>
    <property type="match status" value="1"/>
</dbReference>
<dbReference type="CDD" id="cd00211">
    <property type="entry name" value="PTS_IIA_fru"/>
    <property type="match status" value="1"/>
</dbReference>
<dbReference type="InterPro" id="IPR002178">
    <property type="entry name" value="PTS_EIIA_type-2_dom"/>
</dbReference>
<keyword evidence="3" id="KW-1185">Reference proteome</keyword>
<reference evidence="2 3" key="1">
    <citation type="submission" date="2018-11" db="EMBL/GenBank/DDBJ databases">
        <title>Genomic Encyclopedia of Type Strains, Phase IV (KMG-IV): sequencing the most valuable type-strain genomes for metagenomic binning, comparative biology and taxonomic classification.</title>
        <authorList>
            <person name="Goeker M."/>
        </authorList>
    </citation>
    <scope>NUCLEOTIDE SEQUENCE [LARGE SCALE GENOMIC DNA]</scope>
    <source>
        <strain evidence="2 3">DSM 25797</strain>
    </source>
</reference>
<name>A0ABX9XS93_9PAST</name>
<feature type="domain" description="PTS EIIA type-2" evidence="1">
    <location>
        <begin position="10"/>
        <end position="168"/>
    </location>
</feature>